<dbReference type="AlphaFoldDB" id="A0A563DLI6"/>
<dbReference type="InterPro" id="IPR011990">
    <property type="entry name" value="TPR-like_helical_dom_sf"/>
</dbReference>
<keyword evidence="2" id="KW-1185">Reference proteome</keyword>
<accession>A0A563DLI6</accession>
<dbReference type="InterPro" id="IPR019734">
    <property type="entry name" value="TPR_rpt"/>
</dbReference>
<name>A0A563DLI6_9FLAO</name>
<proteinExistence type="predicted"/>
<reference evidence="1 2" key="1">
    <citation type="submission" date="2019-02" db="EMBL/GenBank/DDBJ databases">
        <title>Apibacter muscae sp. nov.: a novel member of the house fly microbiota.</title>
        <authorList>
            <person name="Park R."/>
        </authorList>
    </citation>
    <scope>NUCLEOTIDE SEQUENCE [LARGE SCALE GENOMIC DNA]</scope>
    <source>
        <strain evidence="1 2">AL1</strain>
    </source>
</reference>
<dbReference type="SUPFAM" id="SSF48452">
    <property type="entry name" value="TPR-like"/>
    <property type="match status" value="1"/>
</dbReference>
<dbReference type="OrthoDB" id="1257466at2"/>
<dbReference type="Gene3D" id="1.25.40.10">
    <property type="entry name" value="Tetratricopeptide repeat domain"/>
    <property type="match status" value="1"/>
</dbReference>
<dbReference type="EMBL" id="SELH01000009">
    <property type="protein sequence ID" value="TWP30811.1"/>
    <property type="molecule type" value="Genomic_DNA"/>
</dbReference>
<evidence type="ECO:0000313" key="1">
    <source>
        <dbReference type="EMBL" id="TWP30811.1"/>
    </source>
</evidence>
<protein>
    <submittedName>
        <fullName evidence="1">Uncharacterized protein</fullName>
    </submittedName>
</protein>
<comment type="caution">
    <text evidence="1">The sequence shown here is derived from an EMBL/GenBank/DDBJ whole genome shotgun (WGS) entry which is preliminary data.</text>
</comment>
<sequence>MKKIQLIISFIALSFFVVIAKNTFFTDDNIKFYNQGLDAYKKGNYQAAITFFNWVNSEEYPNVLIPLADSYLMINDFENAIQNFEKVYKSNIAVNTENYPGILNNLGFCYMRIGNLKEARFFLEKSYNMGNSVSENNLQILDSLEYRNN</sequence>
<dbReference type="Proteomes" id="UP000319499">
    <property type="component" value="Unassembled WGS sequence"/>
</dbReference>
<dbReference type="Pfam" id="PF13181">
    <property type="entry name" value="TPR_8"/>
    <property type="match status" value="1"/>
</dbReference>
<evidence type="ECO:0000313" key="2">
    <source>
        <dbReference type="Proteomes" id="UP000319499"/>
    </source>
</evidence>
<organism evidence="1 2">
    <name type="scientific">Apibacter muscae</name>
    <dbReference type="NCBI Taxonomy" id="2509004"/>
    <lineage>
        <taxon>Bacteria</taxon>
        <taxon>Pseudomonadati</taxon>
        <taxon>Bacteroidota</taxon>
        <taxon>Flavobacteriia</taxon>
        <taxon>Flavobacteriales</taxon>
        <taxon>Weeksellaceae</taxon>
        <taxon>Apibacter</taxon>
    </lineage>
</organism>
<dbReference type="RefSeq" id="WP_146291077.1">
    <property type="nucleotide sequence ID" value="NZ_SELH01000009.1"/>
</dbReference>
<gene>
    <name evidence="1" type="ORF">ETU09_00150</name>
</gene>